<accession>A0ABX1CA08</accession>
<dbReference type="Proteomes" id="UP000727056">
    <property type="component" value="Unassembled WGS sequence"/>
</dbReference>
<keyword evidence="5" id="KW-1133">Transmembrane helix</keyword>
<comment type="subcellular location">
    <subcellularLocation>
        <location evidence="1">Cell membrane</location>
        <topology evidence="1">Multi-pass membrane protein</topology>
    </subcellularLocation>
</comment>
<evidence type="ECO:0000313" key="8">
    <source>
        <dbReference type="Proteomes" id="UP000727056"/>
    </source>
</evidence>
<dbReference type="RefSeq" id="WP_168088715.1">
    <property type="nucleotide sequence ID" value="NZ_BHZH01000017.1"/>
</dbReference>
<comment type="similarity">
    <text evidence="2">Belongs to the CPA3 antiporters (TC 2.A.63) subunit E family.</text>
</comment>
<evidence type="ECO:0000256" key="3">
    <source>
        <dbReference type="ARBA" id="ARBA00022475"/>
    </source>
</evidence>
<gene>
    <name evidence="7" type="ORF">HCN52_13650</name>
</gene>
<keyword evidence="4" id="KW-0812">Transmembrane</keyword>
<dbReference type="PANTHER" id="PTHR34584">
    <property type="entry name" value="NA(+)/H(+) ANTIPORTER SUBUNIT E1"/>
    <property type="match status" value="1"/>
</dbReference>
<name>A0ABX1CA08_9ACTN</name>
<keyword evidence="8" id="KW-1185">Reference proteome</keyword>
<keyword evidence="3" id="KW-1003">Cell membrane</keyword>
<keyword evidence="6" id="KW-0472">Membrane</keyword>
<evidence type="ECO:0000256" key="1">
    <source>
        <dbReference type="ARBA" id="ARBA00004651"/>
    </source>
</evidence>
<protein>
    <submittedName>
        <fullName evidence="7">Na+/H+ antiporter subunit E</fullName>
    </submittedName>
</protein>
<dbReference type="PANTHER" id="PTHR34584:SF1">
    <property type="entry name" value="NA(+)_H(+) ANTIPORTER SUBUNIT E1"/>
    <property type="match status" value="1"/>
</dbReference>
<dbReference type="EMBL" id="JAAVJC010000108">
    <property type="protein sequence ID" value="NJQ15966.1"/>
    <property type="molecule type" value="Genomic_DNA"/>
</dbReference>
<sequence>MTPLFTFPFRLAAFGLWFAVEVVKSSAAVLRDILTTGHRSVPRVVDMPLESEQDGHVTLIASLITLTPGTLTLGVTRGQNGARHLAVHSMYHPDAASALADLRDMEERMLHAFTWKGRS</sequence>
<dbReference type="Pfam" id="PF01899">
    <property type="entry name" value="MNHE"/>
    <property type="match status" value="1"/>
</dbReference>
<evidence type="ECO:0000313" key="7">
    <source>
        <dbReference type="EMBL" id="NJQ15966.1"/>
    </source>
</evidence>
<comment type="caution">
    <text evidence="7">The sequence shown here is derived from an EMBL/GenBank/DDBJ whole genome shotgun (WGS) entry which is preliminary data.</text>
</comment>
<evidence type="ECO:0000256" key="2">
    <source>
        <dbReference type="ARBA" id="ARBA00006228"/>
    </source>
</evidence>
<evidence type="ECO:0000256" key="4">
    <source>
        <dbReference type="ARBA" id="ARBA00022692"/>
    </source>
</evidence>
<proteinExistence type="inferred from homology"/>
<dbReference type="InterPro" id="IPR002758">
    <property type="entry name" value="Cation_antiport_E"/>
</dbReference>
<evidence type="ECO:0000256" key="6">
    <source>
        <dbReference type="ARBA" id="ARBA00023136"/>
    </source>
</evidence>
<evidence type="ECO:0000256" key="5">
    <source>
        <dbReference type="ARBA" id="ARBA00022989"/>
    </source>
</evidence>
<reference evidence="7 8" key="1">
    <citation type="submission" date="2020-03" db="EMBL/GenBank/DDBJ databases">
        <title>Draft genome of Streptomyces sp. ventii, isolated from the Axial Seamount in the Pacific Ocean, and resequencing of the two type strains Streptomyces lonarensis strain NCL 716 and Streptomyces bohaiensis strain 11A07.</title>
        <authorList>
            <person name="Loughran R.M."/>
            <person name="Pfannmuller K.M."/>
            <person name="Wasson B.J."/>
            <person name="Deadmond M.C."/>
            <person name="Paddock B.E."/>
            <person name="Koyack M.J."/>
            <person name="Gallegos D.A."/>
            <person name="Mitchell E.A."/>
            <person name="Ushijima B."/>
            <person name="Saw J.H."/>
            <person name="Mcphail K.L."/>
            <person name="Videau P."/>
        </authorList>
    </citation>
    <scope>NUCLEOTIDE SEQUENCE [LARGE SCALE GENOMIC DNA]</scope>
    <source>
        <strain evidence="7 8">11A07</strain>
    </source>
</reference>
<organism evidence="7 8">
    <name type="scientific">Streptomyces bohaiensis</name>
    <dbReference type="NCBI Taxonomy" id="1431344"/>
    <lineage>
        <taxon>Bacteria</taxon>
        <taxon>Bacillati</taxon>
        <taxon>Actinomycetota</taxon>
        <taxon>Actinomycetes</taxon>
        <taxon>Kitasatosporales</taxon>
        <taxon>Streptomycetaceae</taxon>
        <taxon>Streptomyces</taxon>
    </lineage>
</organism>